<reference evidence="3 4" key="1">
    <citation type="submission" date="2018-03" db="EMBL/GenBank/DDBJ databases">
        <title>Genomic Encyclopedia of Archaeal and Bacterial Type Strains, Phase II (KMG-II): from individual species to whole genera.</title>
        <authorList>
            <person name="Goeker M."/>
        </authorList>
    </citation>
    <scope>NUCLEOTIDE SEQUENCE [LARGE SCALE GENOMIC DNA]</scope>
    <source>
        <strain evidence="3 4">DSM 19711</strain>
    </source>
</reference>
<keyword evidence="1" id="KW-0677">Repeat</keyword>
<evidence type="ECO:0000313" key="4">
    <source>
        <dbReference type="Proteomes" id="UP000238083"/>
    </source>
</evidence>
<accession>A0A2T0R9N4</accession>
<sequence length="227" mass="23970">MRDVPKKPARTAPAPVVPDLPADEDALSPAAGPPRAQGSYDGELFGPDVDLSGVDARDSRFLGCVLRPRRADGFVLAGARVVDCRLEGIGATEARWRAGTWRDTVLADSRVGALDLSAVSWDRVALTGGRYDFVDLREAELVDVTFTGADLRDVDLTGARLTRVAFVDCRLGHLDVSAATLSAVDLTSSDLEGLSGVGNLRGARVSGVQLARLAPLFAHHLGVEVAD</sequence>
<comment type="caution">
    <text evidence="3">The sequence shown here is derived from an EMBL/GenBank/DDBJ whole genome shotgun (WGS) entry which is preliminary data.</text>
</comment>
<dbReference type="PANTHER" id="PTHR47485:SF1">
    <property type="entry name" value="THYLAKOID LUMENAL 17.4 KDA PROTEIN, CHLOROPLASTIC"/>
    <property type="match status" value="1"/>
</dbReference>
<evidence type="ECO:0000256" key="2">
    <source>
        <dbReference type="SAM" id="MobiDB-lite"/>
    </source>
</evidence>
<dbReference type="OrthoDB" id="2579959at2"/>
<dbReference type="Gene3D" id="2.160.20.80">
    <property type="entry name" value="E3 ubiquitin-protein ligase SopA"/>
    <property type="match status" value="1"/>
</dbReference>
<dbReference type="SUPFAM" id="SSF141571">
    <property type="entry name" value="Pentapeptide repeat-like"/>
    <property type="match status" value="1"/>
</dbReference>
<keyword evidence="4" id="KW-1185">Reference proteome</keyword>
<organism evidence="3 4">
    <name type="scientific">Kineococcus rhizosphaerae</name>
    <dbReference type="NCBI Taxonomy" id="559628"/>
    <lineage>
        <taxon>Bacteria</taxon>
        <taxon>Bacillati</taxon>
        <taxon>Actinomycetota</taxon>
        <taxon>Actinomycetes</taxon>
        <taxon>Kineosporiales</taxon>
        <taxon>Kineosporiaceae</taxon>
        <taxon>Kineococcus</taxon>
    </lineage>
</organism>
<feature type="region of interest" description="Disordered" evidence="2">
    <location>
        <begin position="1"/>
        <end position="42"/>
    </location>
</feature>
<dbReference type="EMBL" id="PVZF01000001">
    <property type="protein sequence ID" value="PRY17882.1"/>
    <property type="molecule type" value="Genomic_DNA"/>
</dbReference>
<proteinExistence type="predicted"/>
<dbReference type="PANTHER" id="PTHR47485">
    <property type="entry name" value="THYLAKOID LUMENAL 17.4 KDA PROTEIN, CHLOROPLASTIC"/>
    <property type="match status" value="1"/>
</dbReference>
<dbReference type="AlphaFoldDB" id="A0A2T0R9N4"/>
<evidence type="ECO:0000256" key="1">
    <source>
        <dbReference type="ARBA" id="ARBA00022737"/>
    </source>
</evidence>
<evidence type="ECO:0000313" key="3">
    <source>
        <dbReference type="EMBL" id="PRY17882.1"/>
    </source>
</evidence>
<dbReference type="Pfam" id="PF00805">
    <property type="entry name" value="Pentapeptide"/>
    <property type="match status" value="1"/>
</dbReference>
<dbReference type="Proteomes" id="UP000238083">
    <property type="component" value="Unassembled WGS sequence"/>
</dbReference>
<protein>
    <submittedName>
        <fullName evidence="3">Uncharacterized protein YjbI with pentapeptide repeats</fullName>
    </submittedName>
</protein>
<name>A0A2T0R9N4_9ACTN</name>
<gene>
    <name evidence="3" type="ORF">CLV37_101124</name>
</gene>
<dbReference type="InterPro" id="IPR001646">
    <property type="entry name" value="5peptide_repeat"/>
</dbReference>